<dbReference type="InterPro" id="IPR029058">
    <property type="entry name" value="AB_hydrolase_fold"/>
</dbReference>
<dbReference type="PRINTS" id="PR00412">
    <property type="entry name" value="EPOXHYDRLASE"/>
</dbReference>
<accession>A0AAV7Y605</accession>
<feature type="chain" id="PRO_5043653214" evidence="1">
    <location>
        <begin position="19"/>
        <end position="434"/>
    </location>
</feature>
<proteinExistence type="predicted"/>
<dbReference type="Gene3D" id="3.40.50.1820">
    <property type="entry name" value="alpha/beta hydrolase"/>
    <property type="match status" value="1"/>
</dbReference>
<evidence type="ECO:0000313" key="4">
    <source>
        <dbReference type="Proteomes" id="UP001146793"/>
    </source>
</evidence>
<dbReference type="Pfam" id="PF00561">
    <property type="entry name" value="Abhydrolase_1"/>
    <property type="match status" value="1"/>
</dbReference>
<name>A0AAV7Y605_9EUKA</name>
<dbReference type="PROSITE" id="PS51257">
    <property type="entry name" value="PROKAR_LIPOPROTEIN"/>
    <property type="match status" value="1"/>
</dbReference>
<dbReference type="GO" id="GO:0003824">
    <property type="term" value="F:catalytic activity"/>
    <property type="evidence" value="ECO:0007669"/>
    <property type="project" value="InterPro"/>
</dbReference>
<dbReference type="EMBL" id="JANTQA010000070">
    <property type="protein sequence ID" value="KAJ3425266.1"/>
    <property type="molecule type" value="Genomic_DNA"/>
</dbReference>
<feature type="domain" description="AB hydrolase-1" evidence="2">
    <location>
        <begin position="192"/>
        <end position="294"/>
    </location>
</feature>
<evidence type="ECO:0000259" key="2">
    <source>
        <dbReference type="Pfam" id="PF00561"/>
    </source>
</evidence>
<dbReference type="InterPro" id="IPR050266">
    <property type="entry name" value="AB_hydrolase_sf"/>
</dbReference>
<dbReference type="InterPro" id="IPR000639">
    <property type="entry name" value="Epox_hydrolase-like"/>
</dbReference>
<reference evidence="3" key="1">
    <citation type="submission" date="2022-08" db="EMBL/GenBank/DDBJ databases">
        <title>Novel sulphate-reducing endosymbionts in the free-living metamonad Anaeramoeba.</title>
        <authorList>
            <person name="Jerlstrom-Hultqvist J."/>
            <person name="Cepicka I."/>
            <person name="Gallot-Lavallee L."/>
            <person name="Salas-Leiva D."/>
            <person name="Curtis B.A."/>
            <person name="Zahonova K."/>
            <person name="Pipaliya S."/>
            <person name="Dacks J."/>
            <person name="Roger A.J."/>
        </authorList>
    </citation>
    <scope>NUCLEOTIDE SEQUENCE</scope>
    <source>
        <strain evidence="3">Busselton2</strain>
    </source>
</reference>
<organism evidence="3 4">
    <name type="scientific">Anaeramoeba flamelloides</name>
    <dbReference type="NCBI Taxonomy" id="1746091"/>
    <lineage>
        <taxon>Eukaryota</taxon>
        <taxon>Metamonada</taxon>
        <taxon>Anaeramoebidae</taxon>
        <taxon>Anaeramoeba</taxon>
    </lineage>
</organism>
<dbReference type="InterPro" id="IPR000073">
    <property type="entry name" value="AB_hydrolase_1"/>
</dbReference>
<dbReference type="PANTHER" id="PTHR43798">
    <property type="entry name" value="MONOACYLGLYCEROL LIPASE"/>
    <property type="match status" value="1"/>
</dbReference>
<dbReference type="SUPFAM" id="SSF53474">
    <property type="entry name" value="alpha/beta-Hydrolases"/>
    <property type="match status" value="1"/>
</dbReference>
<evidence type="ECO:0000313" key="3">
    <source>
        <dbReference type="EMBL" id="KAJ3425266.1"/>
    </source>
</evidence>
<sequence length="434" mass="49020">MKIAFVFLGLLIVSLVSCGCKSSKDCTERDTPQCDGENCVECIQHSDCAFNKYCKEKDHTCRKYSEDDKLGEFCNSEFCQDYDTHIVCGKCTNSTTTIWTGSCINFKCEACSTLADGSIENTIYNQHKDLAMCVPKGVSGHAGSLTTYQKASGKTTENSQTKNQKPVPRSLILESVGLKIEYVERGETHDTTIVFIHGYTDSWFSFSRVMKFMDNENYHCIYLTLRGHGNSGRSEDYEIRSFADDVVNFMNQKGIEKAILVGHSMGTFISQKVAITHPEKVESLVLIGSAASCHKNPVLSGLNSDVQKLEDPIDREFVSEFQTSTVASKLPDKFINRIIDESLKLNSDTWKITLSGLIKCDYQSQLKEMNKQVLILWGDKDEVFPEDDQKILNEVLEQSMLIVYKNTGHGLHWEKPEKFVKDLTHFIQKTKKDK</sequence>
<protein>
    <submittedName>
        <fullName evidence="3">Cis-3-alkyl-4-alkyloxetan-2-one decarboxylase</fullName>
    </submittedName>
</protein>
<gene>
    <name evidence="3" type="ORF">M0812_27701</name>
</gene>
<keyword evidence="1" id="KW-0732">Signal</keyword>
<feature type="signal peptide" evidence="1">
    <location>
        <begin position="1"/>
        <end position="18"/>
    </location>
</feature>
<dbReference type="Proteomes" id="UP001146793">
    <property type="component" value="Unassembled WGS sequence"/>
</dbReference>
<comment type="caution">
    <text evidence="3">The sequence shown here is derived from an EMBL/GenBank/DDBJ whole genome shotgun (WGS) entry which is preliminary data.</text>
</comment>
<dbReference type="AlphaFoldDB" id="A0AAV7Y605"/>
<evidence type="ECO:0000256" key="1">
    <source>
        <dbReference type="SAM" id="SignalP"/>
    </source>
</evidence>
<dbReference type="PRINTS" id="PR00111">
    <property type="entry name" value="ABHYDROLASE"/>
</dbReference>